<comment type="caution">
    <text evidence="1">The sequence shown here is derived from an EMBL/GenBank/DDBJ whole genome shotgun (WGS) entry which is preliminary data.</text>
</comment>
<proteinExistence type="predicted"/>
<dbReference type="AlphaFoldDB" id="A0A438FIH4"/>
<reference evidence="1 2" key="1">
    <citation type="journal article" date="2018" name="PLoS Genet.">
        <title>Population sequencing reveals clonal diversity and ancestral inbreeding in the grapevine cultivar Chardonnay.</title>
        <authorList>
            <person name="Roach M.J."/>
            <person name="Johnson D.L."/>
            <person name="Bohlmann J."/>
            <person name="van Vuuren H.J."/>
            <person name="Jones S.J."/>
            <person name="Pretorius I.S."/>
            <person name="Schmidt S.A."/>
            <person name="Borneman A.R."/>
        </authorList>
    </citation>
    <scope>NUCLEOTIDE SEQUENCE [LARGE SCALE GENOMIC DNA]</scope>
    <source>
        <strain evidence="2">cv. Chardonnay</strain>
        <tissue evidence="1">Leaf</tissue>
    </source>
</reference>
<accession>A0A438FIH4</accession>
<name>A0A438FIH4_VITVI</name>
<evidence type="ECO:0000313" key="2">
    <source>
        <dbReference type="Proteomes" id="UP000288805"/>
    </source>
</evidence>
<evidence type="ECO:0000313" key="1">
    <source>
        <dbReference type="EMBL" id="RVW59757.1"/>
    </source>
</evidence>
<organism evidence="1 2">
    <name type="scientific">Vitis vinifera</name>
    <name type="common">Grape</name>
    <dbReference type="NCBI Taxonomy" id="29760"/>
    <lineage>
        <taxon>Eukaryota</taxon>
        <taxon>Viridiplantae</taxon>
        <taxon>Streptophyta</taxon>
        <taxon>Embryophyta</taxon>
        <taxon>Tracheophyta</taxon>
        <taxon>Spermatophyta</taxon>
        <taxon>Magnoliopsida</taxon>
        <taxon>eudicotyledons</taxon>
        <taxon>Gunneridae</taxon>
        <taxon>Pentapetalae</taxon>
        <taxon>rosids</taxon>
        <taxon>Vitales</taxon>
        <taxon>Vitaceae</taxon>
        <taxon>Viteae</taxon>
        <taxon>Vitis</taxon>
    </lineage>
</organism>
<dbReference type="EMBL" id="QGNW01000878">
    <property type="protein sequence ID" value="RVW59757.1"/>
    <property type="molecule type" value="Genomic_DNA"/>
</dbReference>
<protein>
    <submittedName>
        <fullName evidence="1">Uncharacterized protein</fullName>
    </submittedName>
</protein>
<gene>
    <name evidence="1" type="ORF">CK203_096374</name>
</gene>
<dbReference type="Proteomes" id="UP000288805">
    <property type="component" value="Unassembled WGS sequence"/>
</dbReference>
<sequence>MNQYMPFWKMIDEIWNNHSYGALDAAANHLNLRIFYSREYSFDKEVFEGINCCVEHMVPDGHIQNEVWSQLDQYLILGWEEPWTEEMIFIQIISTMQGSESFTWYCNTLDLYQDVEMGPAVDMKKVKKYEEGKQIFVLLDSGMEMMIEQC</sequence>